<evidence type="ECO:0000313" key="3">
    <source>
        <dbReference type="Proteomes" id="UP000249499"/>
    </source>
</evidence>
<dbReference type="EMBL" id="CP117255">
    <property type="protein sequence ID" value="WFR95042.1"/>
    <property type="molecule type" value="Genomic_DNA"/>
</dbReference>
<evidence type="ECO:0000256" key="1">
    <source>
        <dbReference type="SAM" id="Phobius"/>
    </source>
</evidence>
<proteinExistence type="predicted"/>
<evidence type="ECO:0000313" key="2">
    <source>
        <dbReference type="EMBL" id="WFR95042.1"/>
    </source>
</evidence>
<reference evidence="3" key="2">
    <citation type="journal article" date="2023" name="MicrobiologyOpen">
        <title>Genomics of the tumorigenes clade of the family Rhizobiaceae and description of Rhizobium rhododendri sp. nov.</title>
        <authorList>
            <person name="Kuzmanovic N."/>
            <person name="diCenzo G.C."/>
            <person name="Bunk B."/>
            <person name="Sproeer C."/>
            <person name="Fruehling A."/>
            <person name="Neumann-Schaal M."/>
            <person name="Overmann J."/>
            <person name="Smalla K."/>
        </authorList>
    </citation>
    <scope>NUCLEOTIDE SEQUENCE [LARGE SCALE GENOMIC DNA]</scope>
    <source>
        <strain evidence="3">1078</strain>
    </source>
</reference>
<dbReference type="Proteomes" id="UP000249499">
    <property type="component" value="Chromosome"/>
</dbReference>
<keyword evidence="1" id="KW-0472">Membrane</keyword>
<name>A0AAF1K9D6_9HYPH</name>
<keyword evidence="1" id="KW-1133">Transmembrane helix</keyword>
<reference evidence="2 3" key="1">
    <citation type="journal article" date="2018" name="Sci. Rep.">
        <title>Rhizobium tumorigenes sp. nov., a novel plant tumorigenic bacterium isolated from cane gall tumors on thornless blackberry.</title>
        <authorList>
            <person name="Kuzmanovi N."/>
            <person name="Smalla K."/>
            <person name="Gronow S."/>
            <person name="PuBawska J."/>
        </authorList>
    </citation>
    <scope>NUCLEOTIDE SEQUENCE [LARGE SCALE GENOMIC DNA]</scope>
    <source>
        <strain evidence="2 3">1078</strain>
    </source>
</reference>
<feature type="transmembrane region" description="Helical" evidence="1">
    <location>
        <begin position="27"/>
        <end position="44"/>
    </location>
</feature>
<protein>
    <submittedName>
        <fullName evidence="2">Uncharacterized protein</fullName>
    </submittedName>
</protein>
<accession>A0AAF1K9D6</accession>
<keyword evidence="3" id="KW-1185">Reference proteome</keyword>
<dbReference type="AlphaFoldDB" id="A0AAF1K9D6"/>
<keyword evidence="1" id="KW-0812">Transmembrane</keyword>
<gene>
    <name evidence="2" type="ORF">PR017_14720</name>
</gene>
<dbReference type="KEGG" id="rtu:PR017_14720"/>
<dbReference type="RefSeq" id="WP_133255584.1">
    <property type="nucleotide sequence ID" value="NZ_CP117255.1"/>
</dbReference>
<organism evidence="2 3">
    <name type="scientific">Rhizobium tumorigenes</name>
    <dbReference type="NCBI Taxonomy" id="2041385"/>
    <lineage>
        <taxon>Bacteria</taxon>
        <taxon>Pseudomonadati</taxon>
        <taxon>Pseudomonadota</taxon>
        <taxon>Alphaproteobacteria</taxon>
        <taxon>Hyphomicrobiales</taxon>
        <taxon>Rhizobiaceae</taxon>
        <taxon>Rhizobium/Agrobacterium group</taxon>
        <taxon>Rhizobium</taxon>
    </lineage>
</organism>
<sequence length="252" mass="27669">MESDFINLVADAGLTFFSALRSLSGEFWSAIAGAVVGGAIAYLIQSKSLRDTRIERDRERRLSDQNLGHSLFYKVLFIHRSCVDTKIKVDGRIEFGRERDVDNIVALLIPMLHPPTQIHFTAGEMAMLLSLKDSEVFNAVFGLDEIHNSTIHTWLLYKQERKIFTDMIAIEGFDSALGAGAVSVRKGSRAEIQHYEVEQIAHTLVSRSATDVERSTKSLNLLAHLLNAELGAAPAFASYASVASMAPNGSSG</sequence>